<protein>
    <submittedName>
        <fullName evidence="9">Cytochrome c class I (Precursor)</fullName>
    </submittedName>
</protein>
<dbReference type="InterPro" id="IPR002327">
    <property type="entry name" value="Cyt_c_1A/1B"/>
</dbReference>
<dbReference type="InterPro" id="IPR036909">
    <property type="entry name" value="Cyt_c-like_dom_sf"/>
</dbReference>
<sequence length="132" mass="14822">MKQNNRTLSLGLALLCLPFLACNANAQGSEQGAQVYKKCAVCHYIDRDKNRVGPSLQDIIGRQAGTREKFRYSPAMVKAGENGLIWNRDIMEKYLHNPQSVVRGTRMAPVRLSDEDIASLLDYIEEIAKKPE</sequence>
<dbReference type="GO" id="GO:0009055">
    <property type="term" value="F:electron transfer activity"/>
    <property type="evidence" value="ECO:0007669"/>
    <property type="project" value="InterPro"/>
</dbReference>
<keyword evidence="10" id="KW-1185">Reference proteome</keyword>
<accession>A0A1U9JUJ0</accession>
<evidence type="ECO:0000313" key="10">
    <source>
        <dbReference type="Proteomes" id="UP000188912"/>
    </source>
</evidence>
<dbReference type="STRING" id="1902579.BHV28_08220"/>
<feature type="domain" description="Cytochrome c" evidence="8">
    <location>
        <begin position="27"/>
        <end position="128"/>
    </location>
</feature>
<dbReference type="PROSITE" id="PS51007">
    <property type="entry name" value="CYTC"/>
    <property type="match status" value="1"/>
</dbReference>
<organism evidence="9 10">
    <name type="scientific">Candidatus Tokpelaia hoelldobleri</name>
    <dbReference type="NCBI Taxonomy" id="1902579"/>
    <lineage>
        <taxon>Bacteria</taxon>
        <taxon>Pseudomonadati</taxon>
        <taxon>Pseudomonadota</taxon>
        <taxon>Alphaproteobacteria</taxon>
        <taxon>Hyphomicrobiales</taxon>
        <taxon>Candidatus Tokpelaia</taxon>
    </lineage>
</organism>
<dbReference type="PANTHER" id="PTHR11961">
    <property type="entry name" value="CYTOCHROME C"/>
    <property type="match status" value="1"/>
</dbReference>
<evidence type="ECO:0000259" key="8">
    <source>
        <dbReference type="PROSITE" id="PS51007"/>
    </source>
</evidence>
<feature type="chain" id="PRO_5013205437" evidence="7">
    <location>
        <begin position="27"/>
        <end position="132"/>
    </location>
</feature>
<reference evidence="9 10" key="2">
    <citation type="journal article" date="2016" name="Sci. Rep.">
        <title>The genome of Rhizobiales bacteria in predatory ants reveals urease gene functions but no genes for nitrogen fixation.</title>
        <authorList>
            <person name="Neuvonen M.M."/>
            <person name="Tamarit D."/>
            <person name="Naslund K."/>
            <person name="Liebig J."/>
            <person name="Feldhaar H."/>
            <person name="Moran N.A."/>
            <person name="Guy L."/>
            <person name="Andersson S.G."/>
        </authorList>
    </citation>
    <scope>NUCLEOTIDE SEQUENCE [LARGE SCALE GENOMIC DNA]</scope>
    <source>
        <strain evidence="9 10">Hsal</strain>
    </source>
</reference>
<evidence type="ECO:0000256" key="1">
    <source>
        <dbReference type="ARBA" id="ARBA00022448"/>
    </source>
</evidence>
<dbReference type="Proteomes" id="UP000188912">
    <property type="component" value="Chromosome"/>
</dbReference>
<reference evidence="9 10" key="1">
    <citation type="journal article" date="2010" name="Science">
        <title>Genomic comparison of the ants Camponotus floridanus and Harpegnathos saltator.</title>
        <authorList>
            <person name="Bonasio R."/>
            <person name="Zhang G."/>
            <person name="Ye C."/>
            <person name="Mutti N.S."/>
            <person name="Fang X."/>
            <person name="Qin N."/>
            <person name="Donahue G."/>
            <person name="Yang P."/>
            <person name="Li Q."/>
            <person name="Li C."/>
            <person name="Zhang P."/>
            <person name="Huang Z."/>
            <person name="Berger S.L."/>
            <person name="Reinberg D."/>
            <person name="Wang J."/>
            <person name="Liebig J."/>
        </authorList>
    </citation>
    <scope>NUCLEOTIDE SEQUENCE [LARGE SCALE GENOMIC DNA]</scope>
    <source>
        <strain evidence="9 10">Hsal</strain>
    </source>
</reference>
<evidence type="ECO:0000256" key="6">
    <source>
        <dbReference type="PROSITE-ProRule" id="PRU00433"/>
    </source>
</evidence>
<dbReference type="SUPFAM" id="SSF46626">
    <property type="entry name" value="Cytochrome c"/>
    <property type="match status" value="1"/>
</dbReference>
<dbReference type="EMBL" id="CP017315">
    <property type="protein sequence ID" value="AQS41521.1"/>
    <property type="molecule type" value="Genomic_DNA"/>
</dbReference>
<keyword evidence="4" id="KW-0249">Electron transport</keyword>
<dbReference type="Gene3D" id="1.10.760.10">
    <property type="entry name" value="Cytochrome c-like domain"/>
    <property type="match status" value="1"/>
</dbReference>
<keyword evidence="5 6" id="KW-0408">Iron</keyword>
<dbReference type="GO" id="GO:0020037">
    <property type="term" value="F:heme binding"/>
    <property type="evidence" value="ECO:0007669"/>
    <property type="project" value="InterPro"/>
</dbReference>
<keyword evidence="2 6" id="KW-0349">Heme</keyword>
<keyword evidence="3 6" id="KW-0479">Metal-binding</keyword>
<dbReference type="PRINTS" id="PR00604">
    <property type="entry name" value="CYTCHRMECIAB"/>
</dbReference>
<evidence type="ECO:0000256" key="3">
    <source>
        <dbReference type="ARBA" id="ARBA00022723"/>
    </source>
</evidence>
<dbReference type="Pfam" id="PF00034">
    <property type="entry name" value="Cytochrom_C"/>
    <property type="match status" value="1"/>
</dbReference>
<dbReference type="AlphaFoldDB" id="A0A1U9JUJ0"/>
<evidence type="ECO:0000256" key="7">
    <source>
        <dbReference type="SAM" id="SignalP"/>
    </source>
</evidence>
<keyword evidence="1" id="KW-0813">Transport</keyword>
<keyword evidence="7" id="KW-0732">Signal</keyword>
<feature type="signal peptide" evidence="7">
    <location>
        <begin position="1"/>
        <end position="26"/>
    </location>
</feature>
<proteinExistence type="predicted"/>
<dbReference type="InterPro" id="IPR009056">
    <property type="entry name" value="Cyt_c-like_dom"/>
</dbReference>
<dbReference type="KEGG" id="thd:BHV28_08220"/>
<evidence type="ECO:0000256" key="2">
    <source>
        <dbReference type="ARBA" id="ARBA00022617"/>
    </source>
</evidence>
<name>A0A1U9JUJ0_9HYPH</name>
<evidence type="ECO:0000256" key="4">
    <source>
        <dbReference type="ARBA" id="ARBA00022982"/>
    </source>
</evidence>
<evidence type="ECO:0000256" key="5">
    <source>
        <dbReference type="ARBA" id="ARBA00023004"/>
    </source>
</evidence>
<evidence type="ECO:0000313" key="9">
    <source>
        <dbReference type="EMBL" id="AQS41521.1"/>
    </source>
</evidence>
<dbReference type="GO" id="GO:0046872">
    <property type="term" value="F:metal ion binding"/>
    <property type="evidence" value="ECO:0007669"/>
    <property type="project" value="UniProtKB-KW"/>
</dbReference>
<gene>
    <name evidence="9" type="ORF">BHV28_08220</name>
</gene>